<evidence type="ECO:0000256" key="3">
    <source>
        <dbReference type="ARBA" id="ARBA00022691"/>
    </source>
</evidence>
<dbReference type="GO" id="GO:0102130">
    <property type="term" value="F:malonyl-CoA methyltransferase activity"/>
    <property type="evidence" value="ECO:0007669"/>
    <property type="project" value="UniProtKB-EC"/>
</dbReference>
<dbReference type="PANTHER" id="PTHR43861:SF1">
    <property type="entry name" value="TRANS-ACONITATE 2-METHYLTRANSFERASE"/>
    <property type="match status" value="1"/>
</dbReference>
<comment type="caution">
    <text evidence="6">The sequence shown here is derived from an EMBL/GenBank/DDBJ whole genome shotgun (WGS) entry which is preliminary data.</text>
</comment>
<keyword evidence="2 5" id="KW-0808">Transferase</keyword>
<dbReference type="NCBIfam" id="TIGR02072">
    <property type="entry name" value="BioC"/>
    <property type="match status" value="1"/>
</dbReference>
<evidence type="ECO:0000313" key="7">
    <source>
        <dbReference type="Proteomes" id="UP000252415"/>
    </source>
</evidence>
<dbReference type="UniPathway" id="UPA00078"/>
<proteinExistence type="inferred from homology"/>
<dbReference type="GO" id="GO:0032259">
    <property type="term" value="P:methylation"/>
    <property type="evidence" value="ECO:0007669"/>
    <property type="project" value="UniProtKB-KW"/>
</dbReference>
<keyword evidence="4 5" id="KW-0093">Biotin biosynthesis</keyword>
<keyword evidence="1 5" id="KW-0489">Methyltransferase</keyword>
<evidence type="ECO:0000256" key="4">
    <source>
        <dbReference type="ARBA" id="ARBA00022756"/>
    </source>
</evidence>
<organism evidence="6 7">
    <name type="scientific">Paenibacillus prosopidis</name>
    <dbReference type="NCBI Taxonomy" id="630520"/>
    <lineage>
        <taxon>Bacteria</taxon>
        <taxon>Bacillati</taxon>
        <taxon>Bacillota</taxon>
        <taxon>Bacilli</taxon>
        <taxon>Bacillales</taxon>
        <taxon>Paenibacillaceae</taxon>
        <taxon>Paenibacillus</taxon>
    </lineage>
</organism>
<accession>A0A368VNJ5</accession>
<dbReference type="InterPro" id="IPR011814">
    <property type="entry name" value="BioC"/>
</dbReference>
<dbReference type="AlphaFoldDB" id="A0A368VNJ5"/>
<dbReference type="OrthoDB" id="9760689at2"/>
<name>A0A368VNJ5_9BACL</name>
<comment type="function">
    <text evidence="5">Converts the free carboxyl group of a malonyl-thioester to its methyl ester by transfer of a methyl group from S-adenosyl-L-methionine (SAM). It allows to synthesize pimeloyl-ACP via the fatty acid synthetic pathway.</text>
</comment>
<keyword evidence="7" id="KW-1185">Reference proteome</keyword>
<dbReference type="Pfam" id="PF13489">
    <property type="entry name" value="Methyltransf_23"/>
    <property type="match status" value="1"/>
</dbReference>
<reference evidence="6 7" key="1">
    <citation type="submission" date="2018-07" db="EMBL/GenBank/DDBJ databases">
        <title>Genomic Encyclopedia of Type Strains, Phase III (KMG-III): the genomes of soil and plant-associated and newly described type strains.</title>
        <authorList>
            <person name="Whitman W."/>
        </authorList>
    </citation>
    <scope>NUCLEOTIDE SEQUENCE [LARGE SCALE GENOMIC DNA]</scope>
    <source>
        <strain evidence="6 7">CECT 7506</strain>
    </source>
</reference>
<dbReference type="InterPro" id="IPR029063">
    <property type="entry name" value="SAM-dependent_MTases_sf"/>
</dbReference>
<keyword evidence="3 5" id="KW-0949">S-adenosyl-L-methionine</keyword>
<dbReference type="GO" id="GO:0010340">
    <property type="term" value="F:carboxyl-O-methyltransferase activity"/>
    <property type="evidence" value="ECO:0007669"/>
    <property type="project" value="UniProtKB-UniRule"/>
</dbReference>
<dbReference type="Proteomes" id="UP000252415">
    <property type="component" value="Unassembled WGS sequence"/>
</dbReference>
<dbReference type="EC" id="2.1.1.197" evidence="5"/>
<protein>
    <recommendedName>
        <fullName evidence="5">Malonyl-[acyl-carrier protein] O-methyltransferase</fullName>
        <shortName evidence="5">Malonyl-ACP O-methyltransferase</shortName>
        <ecNumber evidence="5">2.1.1.197</ecNumber>
    </recommendedName>
    <alternativeName>
        <fullName evidence="5">Biotin synthesis protein BioC</fullName>
    </alternativeName>
</protein>
<comment type="catalytic activity">
    <reaction evidence="5">
        <text>malonyl-[ACP] + S-adenosyl-L-methionine = malonyl-[ACP] methyl ester + S-adenosyl-L-homocysteine</text>
        <dbReference type="Rhea" id="RHEA:17105"/>
        <dbReference type="Rhea" id="RHEA-COMP:9623"/>
        <dbReference type="Rhea" id="RHEA-COMP:9954"/>
        <dbReference type="ChEBI" id="CHEBI:57856"/>
        <dbReference type="ChEBI" id="CHEBI:59789"/>
        <dbReference type="ChEBI" id="CHEBI:78449"/>
        <dbReference type="ChEBI" id="CHEBI:78845"/>
        <dbReference type="EC" id="2.1.1.197"/>
    </reaction>
</comment>
<gene>
    <name evidence="5" type="primary">bioC</name>
    <name evidence="6" type="ORF">DFP97_114163</name>
</gene>
<comment type="similarity">
    <text evidence="5">Belongs to the methyltransferase superfamily.</text>
</comment>
<dbReference type="CDD" id="cd02440">
    <property type="entry name" value="AdoMet_MTases"/>
    <property type="match status" value="1"/>
</dbReference>
<dbReference type="EMBL" id="QPJD01000014">
    <property type="protein sequence ID" value="RCW43098.1"/>
    <property type="molecule type" value="Genomic_DNA"/>
</dbReference>
<dbReference type="PANTHER" id="PTHR43861">
    <property type="entry name" value="TRANS-ACONITATE 2-METHYLTRANSFERASE-RELATED"/>
    <property type="match status" value="1"/>
</dbReference>
<dbReference type="RefSeq" id="WP_114382252.1">
    <property type="nucleotide sequence ID" value="NZ_QPJD01000014.1"/>
</dbReference>
<evidence type="ECO:0000313" key="6">
    <source>
        <dbReference type="EMBL" id="RCW43098.1"/>
    </source>
</evidence>
<dbReference type="SUPFAM" id="SSF53335">
    <property type="entry name" value="S-adenosyl-L-methionine-dependent methyltransferases"/>
    <property type="match status" value="1"/>
</dbReference>
<evidence type="ECO:0000256" key="2">
    <source>
        <dbReference type="ARBA" id="ARBA00022679"/>
    </source>
</evidence>
<sequence>MDTRINSIRRQFNRSAEGSYDSHALVQRSMAGRLAKSLHGWMDESEADGGTILEIGCGTGILTELLLNGWPCSSITALDIAPEMIEAAEQRVSSFGQSARVRFLPADVETWAAEAPPASFNLIVSNACFQWLRNPKETLGFLRRLLRPGGMLAFTTFGPDTFSELHESFAEAYRAGGMEPQRHGLSFQPSAQWQIMLREAGFRSIHFDRSIEQERHASVRDFLLSVKAVGASTSEAASRGLGSRRLFAEMFKKYEDKFSIPGGVAASYEVILIQAISD</sequence>
<evidence type="ECO:0000256" key="1">
    <source>
        <dbReference type="ARBA" id="ARBA00022603"/>
    </source>
</evidence>
<evidence type="ECO:0000256" key="5">
    <source>
        <dbReference type="HAMAP-Rule" id="MF_00835"/>
    </source>
</evidence>
<comment type="pathway">
    <text evidence="5">Cofactor biosynthesis; biotin biosynthesis.</text>
</comment>
<dbReference type="HAMAP" id="MF_00835">
    <property type="entry name" value="BioC"/>
    <property type="match status" value="1"/>
</dbReference>
<dbReference type="GO" id="GO:0009102">
    <property type="term" value="P:biotin biosynthetic process"/>
    <property type="evidence" value="ECO:0007669"/>
    <property type="project" value="UniProtKB-UniRule"/>
</dbReference>
<dbReference type="Gene3D" id="3.40.50.150">
    <property type="entry name" value="Vaccinia Virus protein VP39"/>
    <property type="match status" value="1"/>
</dbReference>